<dbReference type="Gene3D" id="3.40.50.410">
    <property type="entry name" value="von Willebrand factor, type A domain"/>
    <property type="match status" value="1"/>
</dbReference>
<dbReference type="SUPFAM" id="SSF53300">
    <property type="entry name" value="vWA-like"/>
    <property type="match status" value="1"/>
</dbReference>
<dbReference type="Pfam" id="PF17803">
    <property type="entry name" value="Cadherin_4"/>
    <property type="match status" value="2"/>
</dbReference>
<dbReference type="InterPro" id="IPR002035">
    <property type="entry name" value="VWF_A"/>
</dbReference>
<dbReference type="Proteomes" id="UP000030004">
    <property type="component" value="Unassembled WGS sequence"/>
</dbReference>
<dbReference type="OrthoDB" id="9773411at2"/>
<dbReference type="PANTHER" id="PTHR24020:SF84">
    <property type="entry name" value="VWFA DOMAIN-CONTAINING PROTEIN"/>
    <property type="match status" value="1"/>
</dbReference>
<dbReference type="InterPro" id="IPR011049">
    <property type="entry name" value="Serralysin-like_metalloprot_C"/>
</dbReference>
<dbReference type="SUPFAM" id="SSF51120">
    <property type="entry name" value="beta-Roll"/>
    <property type="match status" value="1"/>
</dbReference>
<evidence type="ECO:0000259" key="1">
    <source>
        <dbReference type="PROSITE" id="PS50234"/>
    </source>
</evidence>
<dbReference type="PROSITE" id="PS50234">
    <property type="entry name" value="VWFA"/>
    <property type="match status" value="1"/>
</dbReference>
<dbReference type="InterPro" id="IPR036465">
    <property type="entry name" value="vWFA_dom_sf"/>
</dbReference>
<dbReference type="STRING" id="1461694.ATO9_13600"/>
<dbReference type="InterPro" id="IPR050525">
    <property type="entry name" value="ECM_Assembly_Org"/>
</dbReference>
<accession>A0A0A0EEX2</accession>
<dbReference type="Gene3D" id="2.60.40.3440">
    <property type="match status" value="1"/>
</dbReference>
<organism evidence="2 3">
    <name type="scientific">Pseudooceanicola atlanticus</name>
    <dbReference type="NCBI Taxonomy" id="1461694"/>
    <lineage>
        <taxon>Bacteria</taxon>
        <taxon>Pseudomonadati</taxon>
        <taxon>Pseudomonadota</taxon>
        <taxon>Alphaproteobacteria</taxon>
        <taxon>Rhodobacterales</taxon>
        <taxon>Paracoccaceae</taxon>
        <taxon>Pseudooceanicola</taxon>
    </lineage>
</organism>
<sequence>MAFSFSAIPGSDLSFGSSLSLGESFVIPGGDRAEIKVKDNDDYLSGDKWWANGISADRSQQRAEIGDGSGGSHSVGRVMIERVHIVEDAAGNQYTLLQIDVERRFGPDSHDFYTFSGPVPPEGAQLTVVDQFNAGTSDYAYADLSADTPEPSPVAVDDNVATDEDNAISGNVLDNDQYASTAFVSSVAGGAVGTPVSVTSTDGRTGTLTVMADGSFTFDPDGGFEDMKDGETDTVAVDVTIAREIQVTELQTRTVDFEGLSAGDVVSGQIAGMTISGDENGGWPWWDRDNDAMVFDADNPTGGDDDLGVAGQGNMLIVSEDNDSSDPDAARKGGTLTFDFDAPTRVESLTFIDIDKGAWIKAYDDRGKLIDLIQTGRTGDGEVKIVDIDLDGVSKLEVRIKGSGAVDDLVLTEEVEVTKLETSTATLSVAVAGAQDVATISGPAEIVVKEDVLEMASQYYTVVDPDAGEAGLQPGSVAGTHGLFTITPSGNVYYELYNVLPEIQGLAEGEEVTDELVLTSIDGSATYTVTGRVLGTNDAPQIRLEAGDRDSATLTETDEGLAVQAALTFYDIDTKDVVTASVVGLTATGTVPPLPPQSELLSMLTIQADPVLAGYETEARRAWLFDSGDEAFDDLNEGETLTLTYRVEVFDGYATATQDITININGTNDNTPPVATIDSFSMVEDTYRTFDLAANDVDFEGDTLQIASINGQAVNLYDSVVLSSGATIEVRSNGLVEYNPATDWNGSDSFTYTVTDGEFESNPSTVSVYVEPRSDAAELVGDFTGSVKEDTTTSFTRQIQVIDPDAGEDKMWAETLLSDNGLGQVTVSEDGTVTYSLMSQLVQSLGEGDTRQDSFKVRSFDGRAIETFSVTIEGTNDAAEVQGDTSASIVAAPVTSVLTGKLAVTDVDQGEDYFLTNVIVQPSYGTFAIDASGNWSFKLDDTAAFIREMTAPSQGGSGISLFSTGAEVSTADGTRALVNFVIQGFDDPAVIVPGWTGAQQVVEAGETGPGVPVVSGFVDVIDPDSAVVLPTMSSTATYGTMTFNPVSSDRISFEYTLDNSSPATQALNEGDTAVETVTATFADGRVQTFLVEILGKNDAGQVNVALNGATPSLVEDGLTYVAPPTATISVADVDANEAFLDEPVVDSEGGYAVFEWVAPDNWTIDLDDSAVQDLSLNEVVWDKFVLHSQDGSGSAELDFRILGTNDAPVVVTSASTLTGQVQEAGVGEPGQPDASGQVVAEDVDRLDTLTYSGDALTTYGQFTVDAVTGEWDFVLNDASPIVQSLQVGETRDIDFTVAINDGQGQSNSVITETVTVTIHGANDGPVGGSAMFGTEYVTTLNGQVPGTDPEMDPLTYSVLPGFGVENGTLVLNADGSFDYTPNADFTGTETFAIQITDDQGETAVSTVSVDVGPNTDVLVGDSKGGEAEVTNTGQVTVDLSSAGGAEAVNVMFMLDSSGSVGSSGWDIQKQAVVDTVLNLAGQFSGSQTDLQFSIISFSSQVELELRFPNGTNPSTVAAVVAGLPFQSGVTRTGDAVRVAYGEFSLFSEPGDVNYAYLITDGIPYAGGAGGTAQQEDLLTQYGSLLKGLATVEAFGVGTQFAPNTPNIISQTVDSDGIMPALTGFSDLADALQASPLFAIDIASASVSLSVDGVDLGEVADETAFSGDQNTQVLDLAAITDLAEKLGEANTFTVTTTLDYDGNLATTADQRDIVTVETLGRAPVAVNGVGTDGADLIFGSNEDDTLAGGDGDDIIMSFAGNDQVQGDAGADTFVFTSTTVEVDILDYEAGIDQILLQDNMSVAEVNEIDIGADGVIDAMELVLSNGGRVVLAGQTDFLDPVLTVA</sequence>
<evidence type="ECO:0000313" key="3">
    <source>
        <dbReference type="Proteomes" id="UP000030004"/>
    </source>
</evidence>
<keyword evidence="3" id="KW-1185">Reference proteome</keyword>
<dbReference type="SMART" id="SM00327">
    <property type="entry name" value="VWA"/>
    <property type="match status" value="1"/>
</dbReference>
<comment type="caution">
    <text evidence="2">The sequence shown here is derived from an EMBL/GenBank/DDBJ whole genome shotgun (WGS) entry which is preliminary data.</text>
</comment>
<dbReference type="RefSeq" id="WP_043749668.1">
    <property type="nucleotide sequence ID" value="NZ_AQQX01000004.1"/>
</dbReference>
<dbReference type="InterPro" id="IPR040853">
    <property type="entry name" value="RapA2_cadherin-like"/>
</dbReference>
<name>A0A0A0EEX2_9RHOB</name>
<dbReference type="PANTHER" id="PTHR24020">
    <property type="entry name" value="COLLAGEN ALPHA"/>
    <property type="match status" value="1"/>
</dbReference>
<dbReference type="NCBIfam" id="TIGR01965">
    <property type="entry name" value="VCBS_repeat"/>
    <property type="match status" value="7"/>
</dbReference>
<dbReference type="Pfam" id="PF17963">
    <property type="entry name" value="Big_9"/>
    <property type="match status" value="2"/>
</dbReference>
<proteinExistence type="predicted"/>
<dbReference type="Gene3D" id="2.60.40.2810">
    <property type="match status" value="1"/>
</dbReference>
<reference evidence="2 3" key="1">
    <citation type="journal article" date="2015" name="Antonie Van Leeuwenhoek">
        <title>Pseudooceanicola atlanticus gen. nov. sp. nov., isolated from surface seawater of the Atlantic Ocean and reclassification of Oceanicola batsensis, Oceanicola marinus, Oceanicola nitratireducens, Oceanicola nanhaiensis, Oceanicola antarcticus and Oceanicola flagellatus, as Pseudooceanicola batsensis comb. nov., Pseudooceanicola marinus comb. nov., Pseudooceanicola nitratireducens comb. nov., Pseudooceanicola nanhaiensis comb. nov., Pseudooceanicola antarcticus comb. nov., and Pseudooceanicola flagellatus comb. nov.</title>
        <authorList>
            <person name="Lai Q."/>
            <person name="Li G."/>
            <person name="Liu X."/>
            <person name="Du Y."/>
            <person name="Sun F."/>
            <person name="Shao Z."/>
        </authorList>
    </citation>
    <scope>NUCLEOTIDE SEQUENCE [LARGE SCALE GENOMIC DNA]</scope>
    <source>
        <strain evidence="2 3">22II-s11g</strain>
    </source>
</reference>
<dbReference type="InterPro" id="IPR013783">
    <property type="entry name" value="Ig-like_fold"/>
</dbReference>
<dbReference type="Gene3D" id="2.150.10.10">
    <property type="entry name" value="Serralysin-like metalloprotease, C-terminal"/>
    <property type="match status" value="1"/>
</dbReference>
<dbReference type="eggNOG" id="COG4932">
    <property type="taxonomic scope" value="Bacteria"/>
</dbReference>
<dbReference type="InterPro" id="IPR010221">
    <property type="entry name" value="VCBS_dom"/>
</dbReference>
<protein>
    <recommendedName>
        <fullName evidence="1">VWFA domain-containing protein</fullName>
    </recommendedName>
</protein>
<dbReference type="Gene3D" id="2.60.40.10">
    <property type="entry name" value="Immunoglobulins"/>
    <property type="match status" value="3"/>
</dbReference>
<dbReference type="NCBIfam" id="NF012211">
    <property type="entry name" value="tand_rpt_95"/>
    <property type="match status" value="2"/>
</dbReference>
<evidence type="ECO:0000313" key="2">
    <source>
        <dbReference type="EMBL" id="KGM48648.1"/>
    </source>
</evidence>
<feature type="domain" description="VWFA" evidence="1">
    <location>
        <begin position="1449"/>
        <end position="1641"/>
    </location>
</feature>
<gene>
    <name evidence="2" type="ORF">ATO9_13600</name>
</gene>
<dbReference type="Pfam" id="PF00092">
    <property type="entry name" value="VWA"/>
    <property type="match status" value="1"/>
</dbReference>
<dbReference type="eggNOG" id="COG2931">
    <property type="taxonomic scope" value="Bacteria"/>
</dbReference>
<dbReference type="CDD" id="cd00198">
    <property type="entry name" value="vWFA"/>
    <property type="match status" value="1"/>
</dbReference>
<dbReference type="EMBL" id="AQQX01000004">
    <property type="protein sequence ID" value="KGM48648.1"/>
    <property type="molecule type" value="Genomic_DNA"/>
</dbReference>